<name>A0A921H2G2_9BACT</name>
<dbReference type="Proteomes" id="UP000742098">
    <property type="component" value="Unassembled WGS sequence"/>
</dbReference>
<comment type="caution">
    <text evidence="1">The sequence shown here is derived from an EMBL/GenBank/DDBJ whole genome shotgun (WGS) entry which is preliminary data.</text>
</comment>
<gene>
    <name evidence="1" type="ORF">K8V05_02140</name>
</gene>
<reference evidence="1" key="2">
    <citation type="submission" date="2021-09" db="EMBL/GenBank/DDBJ databases">
        <authorList>
            <person name="Gilroy R."/>
        </authorList>
    </citation>
    <scope>NUCLEOTIDE SEQUENCE</scope>
    <source>
        <strain evidence="1">6966</strain>
    </source>
</reference>
<protein>
    <submittedName>
        <fullName evidence="1">Uncharacterized protein</fullName>
    </submittedName>
</protein>
<reference evidence="1" key="1">
    <citation type="journal article" date="2021" name="PeerJ">
        <title>Extensive microbial diversity within the chicken gut microbiome revealed by metagenomics and culture.</title>
        <authorList>
            <person name="Gilroy R."/>
            <person name="Ravi A."/>
            <person name="Getino M."/>
            <person name="Pursley I."/>
            <person name="Horton D.L."/>
            <person name="Alikhan N.F."/>
            <person name="Baker D."/>
            <person name="Gharbi K."/>
            <person name="Hall N."/>
            <person name="Watson M."/>
            <person name="Adriaenssens E.M."/>
            <person name="Foster-Nyarko E."/>
            <person name="Jarju S."/>
            <person name="Secka A."/>
            <person name="Antonio M."/>
            <person name="Oren A."/>
            <person name="Chaudhuri R.R."/>
            <person name="La Ragione R."/>
            <person name="Hildebrand F."/>
            <person name="Pallen M.J."/>
        </authorList>
    </citation>
    <scope>NUCLEOTIDE SEQUENCE</scope>
    <source>
        <strain evidence="1">6966</strain>
    </source>
</reference>
<evidence type="ECO:0000313" key="2">
    <source>
        <dbReference type="Proteomes" id="UP000742098"/>
    </source>
</evidence>
<accession>A0A921H2G2</accession>
<dbReference type="EMBL" id="DYVS01000044">
    <property type="protein sequence ID" value="HJF69538.1"/>
    <property type="molecule type" value="Genomic_DNA"/>
</dbReference>
<proteinExistence type="predicted"/>
<dbReference type="AlphaFoldDB" id="A0A921H2G2"/>
<sequence length="69" mass="8014">MISLNLFLHYLFITCSSPVHHLYYSGEEQVRETLINEYAQGAHVCNPKMDYNEALKAEDHCFSRGSFLM</sequence>
<organism evidence="1 2">
    <name type="scientific">Butyricimonas virosa</name>
    <dbReference type="NCBI Taxonomy" id="544645"/>
    <lineage>
        <taxon>Bacteria</taxon>
        <taxon>Pseudomonadati</taxon>
        <taxon>Bacteroidota</taxon>
        <taxon>Bacteroidia</taxon>
        <taxon>Bacteroidales</taxon>
        <taxon>Odoribacteraceae</taxon>
        <taxon>Butyricimonas</taxon>
    </lineage>
</organism>
<evidence type="ECO:0000313" key="1">
    <source>
        <dbReference type="EMBL" id="HJF69538.1"/>
    </source>
</evidence>